<feature type="chain" id="PRO_5042265022" evidence="1">
    <location>
        <begin position="22"/>
        <end position="159"/>
    </location>
</feature>
<dbReference type="AlphaFoldDB" id="A0AAD6LQZ6"/>
<comment type="caution">
    <text evidence="2">The sequence shown here is derived from an EMBL/GenBank/DDBJ whole genome shotgun (WGS) entry which is preliminary data.</text>
</comment>
<keyword evidence="3" id="KW-1185">Reference proteome</keyword>
<protein>
    <submittedName>
        <fullName evidence="2">Uncharacterized protein</fullName>
    </submittedName>
</protein>
<proteinExistence type="predicted"/>
<reference evidence="2" key="1">
    <citation type="journal article" date="2023" name="Mol. Ecol. Resour.">
        <title>Chromosome-level genome assembly of a triploid poplar Populus alba 'Berolinensis'.</title>
        <authorList>
            <person name="Chen S."/>
            <person name="Yu Y."/>
            <person name="Wang X."/>
            <person name="Wang S."/>
            <person name="Zhang T."/>
            <person name="Zhou Y."/>
            <person name="He R."/>
            <person name="Meng N."/>
            <person name="Wang Y."/>
            <person name="Liu W."/>
            <person name="Liu Z."/>
            <person name="Liu J."/>
            <person name="Guo Q."/>
            <person name="Huang H."/>
            <person name="Sederoff R.R."/>
            <person name="Wang G."/>
            <person name="Qu G."/>
            <person name="Chen S."/>
        </authorList>
    </citation>
    <scope>NUCLEOTIDE SEQUENCE</scope>
    <source>
        <strain evidence="2">SC-2020</strain>
    </source>
</reference>
<keyword evidence="1" id="KW-0732">Signal</keyword>
<evidence type="ECO:0000313" key="3">
    <source>
        <dbReference type="Proteomes" id="UP001164929"/>
    </source>
</evidence>
<name>A0AAD6LQZ6_9ROSI</name>
<feature type="signal peptide" evidence="1">
    <location>
        <begin position="1"/>
        <end position="21"/>
    </location>
</feature>
<dbReference type="Proteomes" id="UP001164929">
    <property type="component" value="Chromosome 14"/>
</dbReference>
<accession>A0AAD6LQZ6</accession>
<dbReference type="EMBL" id="JAQIZT010000014">
    <property type="protein sequence ID" value="KAJ6971704.1"/>
    <property type="molecule type" value="Genomic_DNA"/>
</dbReference>
<sequence>MSFSLGLGLRLGLSLCPFSLGLGPALDLRFMSLLARIRTRTRPEFMSLLARIRTRTRPAVYVPSHRKLLCLREASNCSWIIQDYRRITSGSGPLYEGGVLMSIDIIGFPFYVPNYIDSENVNYKHWSPTGVAEVGISVFRQKQESFFILKVSTVMSCTT</sequence>
<organism evidence="2 3">
    <name type="scientific">Populus alba x Populus x berolinensis</name>
    <dbReference type="NCBI Taxonomy" id="444605"/>
    <lineage>
        <taxon>Eukaryota</taxon>
        <taxon>Viridiplantae</taxon>
        <taxon>Streptophyta</taxon>
        <taxon>Embryophyta</taxon>
        <taxon>Tracheophyta</taxon>
        <taxon>Spermatophyta</taxon>
        <taxon>Magnoliopsida</taxon>
        <taxon>eudicotyledons</taxon>
        <taxon>Gunneridae</taxon>
        <taxon>Pentapetalae</taxon>
        <taxon>rosids</taxon>
        <taxon>fabids</taxon>
        <taxon>Malpighiales</taxon>
        <taxon>Salicaceae</taxon>
        <taxon>Saliceae</taxon>
        <taxon>Populus</taxon>
    </lineage>
</organism>
<evidence type="ECO:0000313" key="2">
    <source>
        <dbReference type="EMBL" id="KAJ6971704.1"/>
    </source>
</evidence>
<evidence type="ECO:0000256" key="1">
    <source>
        <dbReference type="SAM" id="SignalP"/>
    </source>
</evidence>
<gene>
    <name evidence="2" type="ORF">NC653_032280</name>
</gene>